<evidence type="ECO:0000313" key="1">
    <source>
        <dbReference type="EMBL" id="KAI4319665.1"/>
    </source>
</evidence>
<dbReference type="EMBL" id="CM042889">
    <property type="protein sequence ID" value="KAI4319665.1"/>
    <property type="molecule type" value="Genomic_DNA"/>
</dbReference>
<organism evidence="1 2">
    <name type="scientific">Melastoma candidum</name>
    <dbReference type="NCBI Taxonomy" id="119954"/>
    <lineage>
        <taxon>Eukaryota</taxon>
        <taxon>Viridiplantae</taxon>
        <taxon>Streptophyta</taxon>
        <taxon>Embryophyta</taxon>
        <taxon>Tracheophyta</taxon>
        <taxon>Spermatophyta</taxon>
        <taxon>Magnoliopsida</taxon>
        <taxon>eudicotyledons</taxon>
        <taxon>Gunneridae</taxon>
        <taxon>Pentapetalae</taxon>
        <taxon>rosids</taxon>
        <taxon>malvids</taxon>
        <taxon>Myrtales</taxon>
        <taxon>Melastomataceae</taxon>
        <taxon>Melastomatoideae</taxon>
        <taxon>Melastomateae</taxon>
        <taxon>Melastoma</taxon>
    </lineage>
</organism>
<evidence type="ECO:0000313" key="2">
    <source>
        <dbReference type="Proteomes" id="UP001057402"/>
    </source>
</evidence>
<keyword evidence="2" id="KW-1185">Reference proteome</keyword>
<sequence>MKTERFSSEAAADSGIMLFGCRIKAPLACRIPAQPEVAVAPDCSEIINAGSSKARHACRSLEVRGRPEVASVEDSEAEATDHEQAKSFKKPDKIIPCPRCNSLETKFCYFNNYNVNQPRHFCRNCQRYWTAGGTMRNVPVGAGRRKNKQLPFQYCQMVASPNPDSANQILCSIGESTPGVLKFSPETSKSKLMETMLAPADNKEESASCGSSITVNGVRGRTHKDGQPNTCNNEGSTHSLSSGSVPACFVPLNQLWNSASLGGQYVAGPMLAIPGFSPQTIPLQVVAAPYLGCISIEASQGIITPSSLQNGSSPNHSALGKHPRDASFDYKDAGNRLNAPRALKMDNLTDISSLCPWTAIVSSNPE</sequence>
<accession>A0ACB9M7E7</accession>
<name>A0ACB9M7E7_9MYRT</name>
<gene>
    <name evidence="1" type="ORF">MLD38_033242</name>
</gene>
<reference evidence="2" key="1">
    <citation type="journal article" date="2023" name="Front. Plant Sci.">
        <title>Chromosomal-level genome assembly of Melastoma candidum provides insights into trichome evolution.</title>
        <authorList>
            <person name="Zhong Y."/>
            <person name="Wu W."/>
            <person name="Sun C."/>
            <person name="Zou P."/>
            <person name="Liu Y."/>
            <person name="Dai S."/>
            <person name="Zhou R."/>
        </authorList>
    </citation>
    <scope>NUCLEOTIDE SEQUENCE [LARGE SCALE GENOMIC DNA]</scope>
</reference>
<proteinExistence type="predicted"/>
<dbReference type="Proteomes" id="UP001057402">
    <property type="component" value="Chromosome 10"/>
</dbReference>
<comment type="caution">
    <text evidence="1">The sequence shown here is derived from an EMBL/GenBank/DDBJ whole genome shotgun (WGS) entry which is preliminary data.</text>
</comment>
<protein>
    <submittedName>
        <fullName evidence="1">Uncharacterized protein</fullName>
    </submittedName>
</protein>